<dbReference type="Gene3D" id="3.40.630.30">
    <property type="match status" value="1"/>
</dbReference>
<gene>
    <name evidence="2" type="ORF">LCB40_06660</name>
</gene>
<dbReference type="PROSITE" id="PS51186">
    <property type="entry name" value="GNAT"/>
    <property type="match status" value="1"/>
</dbReference>
<accession>A0A916QGC8</accession>
<dbReference type="PANTHER" id="PTHR13355:SF11">
    <property type="entry name" value="GLUCOSAMINE 6-PHOSPHATE N-ACETYLTRANSFERASE"/>
    <property type="match status" value="1"/>
</dbReference>
<reference evidence="2" key="1">
    <citation type="submission" date="2020-08" db="EMBL/GenBank/DDBJ databases">
        <title>Taxonomic study for Lactobacillus species isolated from hardwood bark.</title>
        <authorList>
            <person name="Tohno M."/>
            <person name="Tanizawa Y."/>
        </authorList>
    </citation>
    <scope>NUCLEOTIDE SEQUENCE</scope>
    <source>
        <strain evidence="2">B40</strain>
    </source>
</reference>
<sequence>MKILIKPLAQLSSREFYLAARLREEVFVAEQKITVSDLDQTDLTAIQLIILNEDETAAIATCRAYQEDEKWFFGRVAVAKTVRGQGLGSKMIKRLAEHLAQKGASALYCHAQLQAKPFYDRLGFKPQGAEFMEAGIRHVLMVKDLADCR</sequence>
<dbReference type="EMBL" id="BMAY01000004">
    <property type="protein sequence ID" value="GFZ26786.1"/>
    <property type="molecule type" value="Genomic_DNA"/>
</dbReference>
<dbReference type="Pfam" id="PF13673">
    <property type="entry name" value="Acetyltransf_10"/>
    <property type="match status" value="1"/>
</dbReference>
<dbReference type="InterPro" id="IPR016181">
    <property type="entry name" value="Acyl_CoA_acyltransferase"/>
</dbReference>
<dbReference type="InterPro" id="IPR000182">
    <property type="entry name" value="GNAT_dom"/>
</dbReference>
<evidence type="ECO:0000259" key="1">
    <source>
        <dbReference type="PROSITE" id="PS51186"/>
    </source>
</evidence>
<dbReference type="CDD" id="cd04301">
    <property type="entry name" value="NAT_SF"/>
    <property type="match status" value="1"/>
</dbReference>
<dbReference type="GO" id="GO:0004343">
    <property type="term" value="F:glucosamine 6-phosphate N-acetyltransferase activity"/>
    <property type="evidence" value="ECO:0007669"/>
    <property type="project" value="TreeGrafter"/>
</dbReference>
<dbReference type="InterPro" id="IPR039143">
    <property type="entry name" value="GNPNAT1-like"/>
</dbReference>
<name>A0A916QGC8_9LACO</name>
<feature type="domain" description="N-acetyltransferase" evidence="1">
    <location>
        <begin position="3"/>
        <end position="146"/>
    </location>
</feature>
<keyword evidence="3" id="KW-1185">Reference proteome</keyword>
<proteinExistence type="predicted"/>
<evidence type="ECO:0000313" key="3">
    <source>
        <dbReference type="Proteomes" id="UP000677218"/>
    </source>
</evidence>
<comment type="caution">
    <text evidence="2">The sequence shown here is derived from an EMBL/GenBank/DDBJ whole genome shotgun (WGS) entry which is preliminary data.</text>
</comment>
<evidence type="ECO:0000313" key="2">
    <source>
        <dbReference type="EMBL" id="GFZ26786.1"/>
    </source>
</evidence>
<dbReference type="SUPFAM" id="SSF55729">
    <property type="entry name" value="Acyl-CoA N-acyltransferases (Nat)"/>
    <property type="match status" value="1"/>
</dbReference>
<dbReference type="Proteomes" id="UP000677218">
    <property type="component" value="Unassembled WGS sequence"/>
</dbReference>
<protein>
    <submittedName>
        <fullName evidence="2">GNAT family acetyltransferase</fullName>
    </submittedName>
</protein>
<dbReference type="PANTHER" id="PTHR13355">
    <property type="entry name" value="GLUCOSAMINE 6-PHOSPHATE N-ACETYLTRANSFERASE"/>
    <property type="match status" value="1"/>
</dbReference>
<organism evidence="2 3">
    <name type="scientific">Lactobacillus corticis</name>
    <dbReference type="NCBI Taxonomy" id="2201249"/>
    <lineage>
        <taxon>Bacteria</taxon>
        <taxon>Bacillati</taxon>
        <taxon>Bacillota</taxon>
        <taxon>Bacilli</taxon>
        <taxon>Lactobacillales</taxon>
        <taxon>Lactobacillaceae</taxon>
        <taxon>Lactobacillus</taxon>
    </lineage>
</organism>
<dbReference type="RefSeq" id="WP_212780484.1">
    <property type="nucleotide sequence ID" value="NZ_BMAY01000004.1"/>
</dbReference>
<dbReference type="AlphaFoldDB" id="A0A916QGC8"/>